<organism evidence="1 2">
    <name type="scientific">Flavobacterium caseinilyticum</name>
    <dbReference type="NCBI Taxonomy" id="2541732"/>
    <lineage>
        <taxon>Bacteria</taxon>
        <taxon>Pseudomonadati</taxon>
        <taxon>Bacteroidota</taxon>
        <taxon>Flavobacteriia</taxon>
        <taxon>Flavobacteriales</taxon>
        <taxon>Flavobacteriaceae</taxon>
        <taxon>Flavobacterium</taxon>
    </lineage>
</organism>
<sequence length="239" mass="28042">MNLKILYILLFFLITICQKNYAQTRDMIPKEFVESMQPKVESEEWYPLNHSKNEFSVKLVKDRLEIEKFKAVDKCELKIQGGTLIGINKGEFGGQLIFQPNDSTKQAIKISKGNISFIFNYKDKIYFITSYAHQVFSTGGLFELERINNDFIFKLLVDFEDAPFAFTIYNDTFLVATFENFYIVKDFKKELIFKNTFWYSLYPNSIAVLNDKNIFIGMRSGIAKVDLTKRTLKFYKNDK</sequence>
<name>A0A4R5ATG5_9FLAO</name>
<dbReference type="EMBL" id="SMFM01000014">
    <property type="protein sequence ID" value="TDD73792.1"/>
    <property type="molecule type" value="Genomic_DNA"/>
</dbReference>
<keyword evidence="2" id="KW-1185">Reference proteome</keyword>
<proteinExistence type="predicted"/>
<evidence type="ECO:0000313" key="2">
    <source>
        <dbReference type="Proteomes" id="UP000295278"/>
    </source>
</evidence>
<reference evidence="1 2" key="1">
    <citation type="submission" date="2019-03" db="EMBL/GenBank/DDBJ databases">
        <title>Flavobacterium AT-3-2 sp. nov., isolated from arctic soil.</title>
        <authorList>
            <person name="Chaudhary D.K."/>
        </authorList>
    </citation>
    <scope>NUCLEOTIDE SEQUENCE [LARGE SCALE GENOMIC DNA]</scope>
    <source>
        <strain evidence="1 2">AT-3-2</strain>
    </source>
</reference>
<dbReference type="RefSeq" id="WP_131910869.1">
    <property type="nucleotide sequence ID" value="NZ_SMFM01000014.1"/>
</dbReference>
<dbReference type="AlphaFoldDB" id="A0A4R5ATG5"/>
<evidence type="ECO:0000313" key="1">
    <source>
        <dbReference type="EMBL" id="TDD73792.1"/>
    </source>
</evidence>
<dbReference type="OrthoDB" id="2987994at2"/>
<comment type="caution">
    <text evidence="1">The sequence shown here is derived from an EMBL/GenBank/DDBJ whole genome shotgun (WGS) entry which is preliminary data.</text>
</comment>
<gene>
    <name evidence="1" type="ORF">E0F89_16785</name>
</gene>
<dbReference type="Proteomes" id="UP000295278">
    <property type="component" value="Unassembled WGS sequence"/>
</dbReference>
<protein>
    <submittedName>
        <fullName evidence="1">Uncharacterized protein</fullName>
    </submittedName>
</protein>
<accession>A0A4R5ATG5</accession>